<sequence>MYTTKKLGTEIENKEKRMNADFHQDFSAIRRYIMTDFSLSHHQSLELLNDLSDHILESQYNGTPAEQFFGDNLELFANDLVSELPKEKTTFKASVIGYAVFNMAALLLLIMMSIELFLNIIENTHLNFYPIGLVVAFSTFLFGLLGGLFLLLNIAHLDEFNKKNNPFLKELPIYILGGLAVFGSYMIFKNMDAGPKIHLEWYVYLILAIIAATLGHLCSKKVD</sequence>
<reference evidence="2" key="1">
    <citation type="journal article" date="2019" name="J. Antimicrob. Chemother.">
        <title>Macrococcus canis contains recombinogenic methicillin resistance elements and the mecB plasmid found in Staphylococcus aureus.</title>
        <authorList>
            <person name="Chanchaithong P."/>
            <person name="Perreten V."/>
            <person name="Schwendener S."/>
        </authorList>
    </citation>
    <scope>NUCLEOTIDE SEQUENCE</scope>
    <source>
        <strain evidence="2">Epi0076A</strain>
    </source>
</reference>
<protein>
    <submittedName>
        <fullName evidence="3">DUF1129 family protein</fullName>
    </submittedName>
</protein>
<dbReference type="InterPro" id="IPR009214">
    <property type="entry name" value="DUF1129"/>
</dbReference>
<dbReference type="Proteomes" id="UP000501122">
    <property type="component" value="Chromosome"/>
</dbReference>
<dbReference type="AlphaFoldDB" id="A0A4Y5F741"/>
<feature type="transmembrane region" description="Helical" evidence="1">
    <location>
        <begin position="95"/>
        <end position="121"/>
    </location>
</feature>
<dbReference type="Pfam" id="PF06570">
    <property type="entry name" value="DUF1129"/>
    <property type="match status" value="1"/>
</dbReference>
<dbReference type="EMBL" id="CP047363">
    <property type="protein sequence ID" value="QIH77120.1"/>
    <property type="molecule type" value="Genomic_DNA"/>
</dbReference>
<gene>
    <name evidence="3" type="ORF">GTN30_00365</name>
</gene>
<feature type="transmembrane region" description="Helical" evidence="1">
    <location>
        <begin position="127"/>
        <end position="151"/>
    </location>
</feature>
<dbReference type="EMBL" id="MF477835">
    <property type="protein sequence ID" value="QAX90270.1"/>
    <property type="molecule type" value="Genomic_DNA"/>
</dbReference>
<evidence type="ECO:0000313" key="2">
    <source>
        <dbReference type="EMBL" id="QAX90270.1"/>
    </source>
</evidence>
<keyword evidence="1" id="KW-1133">Transmembrane helix</keyword>
<proteinExistence type="predicted"/>
<keyword evidence="1" id="KW-0472">Membrane</keyword>
<feature type="transmembrane region" description="Helical" evidence="1">
    <location>
        <begin position="171"/>
        <end position="189"/>
    </location>
</feature>
<evidence type="ECO:0000256" key="1">
    <source>
        <dbReference type="SAM" id="Phobius"/>
    </source>
</evidence>
<accession>A0A4Y5F741</accession>
<reference evidence="3" key="2">
    <citation type="journal article" date="2020" name="Antimicrob. Agents Chemother.">
        <title>The novel macrolide resistance genes mef(D), msr(F) and msr(H) are present on resistance islands in Macrococcus canis, Macrococcus caseolyticus and Staphylococcus aureus.</title>
        <authorList>
            <person name="Schwendener S."/>
            <person name="Dona V."/>
            <person name="Perreten V."/>
        </authorList>
    </citation>
    <scope>NUCLEOTIDE SEQUENCE</scope>
    <source>
        <strain evidence="3">Epi0076A</strain>
    </source>
</reference>
<organism evidence="2">
    <name type="scientific">Macrococcoides canis</name>
    <dbReference type="NCBI Taxonomy" id="1855823"/>
    <lineage>
        <taxon>Bacteria</taxon>
        <taxon>Bacillati</taxon>
        <taxon>Bacillota</taxon>
        <taxon>Bacilli</taxon>
        <taxon>Bacillales</taxon>
        <taxon>Staphylococcaceae</taxon>
        <taxon>Macrococcoides</taxon>
    </lineage>
</organism>
<keyword evidence="1" id="KW-0812">Transmembrane</keyword>
<dbReference type="RefSeq" id="WP_164952798.1">
    <property type="nucleotide sequence ID" value="NZ_CP047363.1"/>
</dbReference>
<dbReference type="SUPFAM" id="SSF158560">
    <property type="entry name" value="BH3980-like"/>
    <property type="match status" value="1"/>
</dbReference>
<evidence type="ECO:0000313" key="3">
    <source>
        <dbReference type="EMBL" id="QIH77120.1"/>
    </source>
</evidence>
<dbReference type="Gene3D" id="1.10.1900.10">
    <property type="entry name" value="c-terminal domain of poly(a) binding protein"/>
    <property type="match status" value="1"/>
</dbReference>
<name>A0A4Y5F741_9STAP</name>
<feature type="transmembrane region" description="Helical" evidence="1">
    <location>
        <begin position="201"/>
        <end position="219"/>
    </location>
</feature>